<protein>
    <submittedName>
        <fullName evidence="1">Uncharacterized protein</fullName>
    </submittedName>
</protein>
<gene>
    <name evidence="1" type="ORF">EV102420_09_00800</name>
</gene>
<sequence>MFNNDVIFTAHLRNKRLQSIRRGVKRIRNKGIEIALGEAVATFCCRPLKQCVGNNVKNGSPVIIRKQNLEIGLENVKRKAKAHNT</sequence>
<proteinExistence type="predicted"/>
<dbReference type="Proteomes" id="UP000029462">
    <property type="component" value="Unassembled WGS sequence"/>
</dbReference>
<name>A0A090V1U3_PSEVU</name>
<evidence type="ECO:0000313" key="1">
    <source>
        <dbReference type="EMBL" id="GAL58048.1"/>
    </source>
</evidence>
<comment type="caution">
    <text evidence="1">The sequence shown here is derived from an EMBL/GenBank/DDBJ whole genome shotgun (WGS) entry which is preliminary data.</text>
</comment>
<accession>A0A090V1U3</accession>
<keyword evidence="2" id="KW-1185">Reference proteome</keyword>
<organism evidence="1 2">
    <name type="scientific">Pseudescherichia vulneris NBRC 102420</name>
    <dbReference type="NCBI Taxonomy" id="1115515"/>
    <lineage>
        <taxon>Bacteria</taxon>
        <taxon>Pseudomonadati</taxon>
        <taxon>Pseudomonadota</taxon>
        <taxon>Gammaproteobacteria</taxon>
        <taxon>Enterobacterales</taxon>
        <taxon>Enterobacteriaceae</taxon>
        <taxon>Pseudescherichia</taxon>
    </lineage>
</organism>
<evidence type="ECO:0000313" key="2">
    <source>
        <dbReference type="Proteomes" id="UP000029462"/>
    </source>
</evidence>
<dbReference type="EMBL" id="BBMZ01000009">
    <property type="protein sequence ID" value="GAL58048.1"/>
    <property type="molecule type" value="Genomic_DNA"/>
</dbReference>
<reference evidence="1 2" key="1">
    <citation type="submission" date="2014-09" db="EMBL/GenBank/DDBJ databases">
        <title>Whole genome shotgun sequence of Escherichia vulneris NBRC 102420.</title>
        <authorList>
            <person name="Yoshida Y."/>
            <person name="Hosoyama A."/>
            <person name="Tsuchikane K."/>
            <person name="Ohji S."/>
            <person name="Ichikawa N."/>
            <person name="Kimura A."/>
            <person name="Yamazoe A."/>
            <person name="Ezaki T."/>
            <person name="Fujita N."/>
        </authorList>
    </citation>
    <scope>NUCLEOTIDE SEQUENCE [LARGE SCALE GENOMIC DNA]</scope>
    <source>
        <strain evidence="1 2">NBRC 102420</strain>
    </source>
</reference>
<dbReference type="AlphaFoldDB" id="A0A090V1U3"/>